<dbReference type="Proteomes" id="UP000825935">
    <property type="component" value="Chromosome 5"/>
</dbReference>
<evidence type="ECO:0000313" key="1">
    <source>
        <dbReference type="EMBL" id="KAH7437864.1"/>
    </source>
</evidence>
<accession>A0A8T2UWN0</accession>
<proteinExistence type="predicted"/>
<gene>
    <name evidence="1" type="ORF">KP509_05G093100</name>
</gene>
<keyword evidence="2" id="KW-1185">Reference proteome</keyword>
<protein>
    <submittedName>
        <fullName evidence="1">Uncharacterized protein</fullName>
    </submittedName>
</protein>
<reference evidence="1" key="1">
    <citation type="submission" date="2021-08" db="EMBL/GenBank/DDBJ databases">
        <title>WGS assembly of Ceratopteris richardii.</title>
        <authorList>
            <person name="Marchant D.B."/>
            <person name="Chen G."/>
            <person name="Jenkins J."/>
            <person name="Shu S."/>
            <person name="Leebens-Mack J."/>
            <person name="Grimwood J."/>
            <person name="Schmutz J."/>
            <person name="Soltis P."/>
            <person name="Soltis D."/>
            <person name="Chen Z.-H."/>
        </authorList>
    </citation>
    <scope>NUCLEOTIDE SEQUENCE</scope>
    <source>
        <strain evidence="1">Whitten #5841</strain>
        <tissue evidence="1">Leaf</tissue>
    </source>
</reference>
<evidence type="ECO:0000313" key="2">
    <source>
        <dbReference type="Proteomes" id="UP000825935"/>
    </source>
</evidence>
<comment type="caution">
    <text evidence="1">The sequence shown here is derived from an EMBL/GenBank/DDBJ whole genome shotgun (WGS) entry which is preliminary data.</text>
</comment>
<name>A0A8T2UWN0_CERRI</name>
<dbReference type="EMBL" id="CM035410">
    <property type="protein sequence ID" value="KAH7437864.1"/>
    <property type="molecule type" value="Genomic_DNA"/>
</dbReference>
<organism evidence="1 2">
    <name type="scientific">Ceratopteris richardii</name>
    <name type="common">Triangle waterfern</name>
    <dbReference type="NCBI Taxonomy" id="49495"/>
    <lineage>
        <taxon>Eukaryota</taxon>
        <taxon>Viridiplantae</taxon>
        <taxon>Streptophyta</taxon>
        <taxon>Embryophyta</taxon>
        <taxon>Tracheophyta</taxon>
        <taxon>Polypodiopsida</taxon>
        <taxon>Polypodiidae</taxon>
        <taxon>Polypodiales</taxon>
        <taxon>Pteridineae</taxon>
        <taxon>Pteridaceae</taxon>
        <taxon>Parkerioideae</taxon>
        <taxon>Ceratopteris</taxon>
    </lineage>
</organism>
<sequence length="120" mass="13675">MAAERMKLLDPHRAALRGRADLGNIWGGFRVIFLVKGFTDRHIEKAERGEGSGFSSSALWQVCTRQGGSRTTVGEGERESFVAVCTKWLGGQQGSFWGRKRSLVKKYILRDWRLKRMQMK</sequence>
<dbReference type="AlphaFoldDB" id="A0A8T2UWN0"/>